<accession>A0A6P0HD05</accession>
<evidence type="ECO:0000256" key="11">
    <source>
        <dbReference type="ARBA" id="ARBA00023056"/>
    </source>
</evidence>
<evidence type="ECO:0000256" key="13">
    <source>
        <dbReference type="ARBA" id="ARBA00031251"/>
    </source>
</evidence>
<sequence>MSETPDPTSTPPTGPPTDATAEAAQTVEERLADLLAHARWFGGKGRPFTVSAVRRVGDLGGTGGAEDPLVVVELVEVTYTDVADPGADPGAGHEAATELYQVPLSCYRDRQERLDHAFVGWWAVPGLPADADGSASYAHVYDAPHDRVALHAWLVAFDRAGNGAAGGAWRVGGLDFHRLPGYDLEVDARASLFSGEQSNSSVMFGEDALMKIFRKVTPGVNPDVEVHEVLTRAGSPHAAELFGWLDVDVEGGVVQLAMLQQFLRTASDGWDLAQASVRNLFAEADLHADEVGGDFAGEAARLGVALAETHAALAHHFPVEVRRGDATAGLAAAMTARLEAALAVVPELEEHAEGLRRLFARVAQLDEVPVQRVHGDLHLGQTLRTTKGWKIVDFEGEPAKPLADRVRPDSVWRDVAGMLRSFDYAPRVAARTLEAPDEATARQRHHRAEEWAGHNRRAFLASYAGRGLTPAEEVLLSAYVADKAVYETVYETRNRPGWVGIPLAAIARIGAA</sequence>
<dbReference type="EC" id="2.7.1.175" evidence="4"/>
<evidence type="ECO:0000256" key="4">
    <source>
        <dbReference type="ARBA" id="ARBA00011962"/>
    </source>
</evidence>
<keyword evidence="7" id="KW-0808">Transferase</keyword>
<organism evidence="17 18">
    <name type="scientific">Nocardioides zeae</name>
    <dbReference type="NCBI Taxonomy" id="1457234"/>
    <lineage>
        <taxon>Bacteria</taxon>
        <taxon>Bacillati</taxon>
        <taxon>Actinomycetota</taxon>
        <taxon>Actinomycetes</taxon>
        <taxon>Propionibacteriales</taxon>
        <taxon>Nocardioidaceae</taxon>
        <taxon>Nocardioides</taxon>
    </lineage>
</organism>
<keyword evidence="9" id="KW-0418">Kinase</keyword>
<keyword evidence="8" id="KW-0547">Nucleotide-binding</keyword>
<dbReference type="Proteomes" id="UP000468687">
    <property type="component" value="Unassembled WGS sequence"/>
</dbReference>
<evidence type="ECO:0000256" key="10">
    <source>
        <dbReference type="ARBA" id="ARBA00022840"/>
    </source>
</evidence>
<keyword evidence="12" id="KW-0119">Carbohydrate metabolism</keyword>
<evidence type="ECO:0000256" key="15">
    <source>
        <dbReference type="SAM" id="MobiDB-lite"/>
    </source>
</evidence>
<feature type="domain" description="Maltokinase N-terminal cap" evidence="16">
    <location>
        <begin position="35"/>
        <end position="146"/>
    </location>
</feature>
<evidence type="ECO:0000313" key="17">
    <source>
        <dbReference type="EMBL" id="NEN76759.1"/>
    </source>
</evidence>
<keyword evidence="11" id="KW-0320">Glycogen biosynthesis</keyword>
<evidence type="ECO:0000256" key="5">
    <source>
        <dbReference type="ARBA" id="ARBA00013882"/>
    </source>
</evidence>
<dbReference type="Gene3D" id="3.90.1200.10">
    <property type="match status" value="1"/>
</dbReference>
<keyword evidence="10" id="KW-0067">ATP-binding</keyword>
<protein>
    <recommendedName>
        <fullName evidence="5">Maltokinase</fullName>
        <ecNumber evidence="4">2.7.1.175</ecNumber>
    </recommendedName>
    <alternativeName>
        <fullName evidence="13">Maltose-1-phosphate synthase</fullName>
    </alternativeName>
</protein>
<dbReference type="EMBL" id="JAAGXA010000001">
    <property type="protein sequence ID" value="NEN76759.1"/>
    <property type="molecule type" value="Genomic_DNA"/>
</dbReference>
<dbReference type="SUPFAM" id="SSF56112">
    <property type="entry name" value="Protein kinase-like (PK-like)"/>
    <property type="match status" value="1"/>
</dbReference>
<comment type="pathway">
    <text evidence="1">Glycan biosynthesis; glycogen biosynthesis.</text>
</comment>
<evidence type="ECO:0000256" key="7">
    <source>
        <dbReference type="ARBA" id="ARBA00022679"/>
    </source>
</evidence>
<dbReference type="UniPathway" id="UPA00164"/>
<dbReference type="AlphaFoldDB" id="A0A6P0HD05"/>
<evidence type="ECO:0000256" key="1">
    <source>
        <dbReference type="ARBA" id="ARBA00004964"/>
    </source>
</evidence>
<comment type="similarity">
    <text evidence="2">Belongs to the aminoglycoside phosphotransferase family.</text>
</comment>
<comment type="subunit">
    <text evidence="3">Monomer.</text>
</comment>
<keyword evidence="6" id="KW-0321">Glycogen metabolism</keyword>
<evidence type="ECO:0000256" key="9">
    <source>
        <dbReference type="ARBA" id="ARBA00022777"/>
    </source>
</evidence>
<dbReference type="GO" id="GO:0005524">
    <property type="term" value="F:ATP binding"/>
    <property type="evidence" value="ECO:0007669"/>
    <property type="project" value="UniProtKB-KW"/>
</dbReference>
<evidence type="ECO:0000256" key="12">
    <source>
        <dbReference type="ARBA" id="ARBA00023277"/>
    </source>
</evidence>
<proteinExistence type="inferred from homology"/>
<comment type="caution">
    <text evidence="17">The sequence shown here is derived from an EMBL/GenBank/DDBJ whole genome shotgun (WGS) entry which is preliminary data.</text>
</comment>
<dbReference type="InterPro" id="IPR011009">
    <property type="entry name" value="Kinase-like_dom_sf"/>
</dbReference>
<dbReference type="InterPro" id="IPR040999">
    <property type="entry name" value="Mak_N_cap"/>
</dbReference>
<dbReference type="GO" id="GO:0005978">
    <property type="term" value="P:glycogen biosynthetic process"/>
    <property type="evidence" value="ECO:0007669"/>
    <property type="project" value="UniProtKB-UniPathway"/>
</dbReference>
<evidence type="ECO:0000256" key="6">
    <source>
        <dbReference type="ARBA" id="ARBA00022600"/>
    </source>
</evidence>
<evidence type="ECO:0000313" key="18">
    <source>
        <dbReference type="Proteomes" id="UP000468687"/>
    </source>
</evidence>
<dbReference type="RefSeq" id="WP_163770131.1">
    <property type="nucleotide sequence ID" value="NZ_JAAGXA010000001.1"/>
</dbReference>
<comment type="catalytic activity">
    <reaction evidence="14">
        <text>D-maltose + ATP = alpha-maltose 1-phosphate + ADP + H(+)</text>
        <dbReference type="Rhea" id="RHEA:31915"/>
        <dbReference type="ChEBI" id="CHEBI:15378"/>
        <dbReference type="ChEBI" id="CHEBI:17306"/>
        <dbReference type="ChEBI" id="CHEBI:30616"/>
        <dbReference type="ChEBI" id="CHEBI:63576"/>
        <dbReference type="ChEBI" id="CHEBI:456216"/>
        <dbReference type="EC" id="2.7.1.175"/>
    </reaction>
</comment>
<evidence type="ECO:0000256" key="3">
    <source>
        <dbReference type="ARBA" id="ARBA00011245"/>
    </source>
</evidence>
<reference evidence="17 18" key="1">
    <citation type="journal article" date="2014" name="Int. J. Syst. Evol. Microbiol.">
        <title>Nocardioides zeae sp. nov., isolated from the stem of Zea mays.</title>
        <authorList>
            <person name="Glaeser S.P."/>
            <person name="McInroy J.A."/>
            <person name="Busse H.J."/>
            <person name="Kampfer P."/>
        </authorList>
    </citation>
    <scope>NUCLEOTIDE SEQUENCE [LARGE SCALE GENOMIC DNA]</scope>
    <source>
        <strain evidence="17 18">JCM 30728</strain>
    </source>
</reference>
<feature type="region of interest" description="Disordered" evidence="15">
    <location>
        <begin position="1"/>
        <end position="23"/>
    </location>
</feature>
<evidence type="ECO:0000256" key="2">
    <source>
        <dbReference type="ARBA" id="ARBA00006219"/>
    </source>
</evidence>
<evidence type="ECO:0000259" key="16">
    <source>
        <dbReference type="Pfam" id="PF18085"/>
    </source>
</evidence>
<keyword evidence="18" id="KW-1185">Reference proteome</keyword>
<dbReference type="Pfam" id="PF18085">
    <property type="entry name" value="Mak_N_cap"/>
    <property type="match status" value="1"/>
</dbReference>
<evidence type="ECO:0000256" key="8">
    <source>
        <dbReference type="ARBA" id="ARBA00022741"/>
    </source>
</evidence>
<evidence type="ECO:0000256" key="14">
    <source>
        <dbReference type="ARBA" id="ARBA00049067"/>
    </source>
</evidence>
<dbReference type="GO" id="GO:0016301">
    <property type="term" value="F:kinase activity"/>
    <property type="evidence" value="ECO:0007669"/>
    <property type="project" value="UniProtKB-KW"/>
</dbReference>
<gene>
    <name evidence="17" type="ORF">G3T38_00540</name>
</gene>
<name>A0A6P0HD05_9ACTN</name>